<keyword evidence="2" id="KW-1185">Reference proteome</keyword>
<dbReference type="EMBL" id="DF143905">
    <property type="protein sequence ID" value="GAA54586.1"/>
    <property type="molecule type" value="Genomic_DNA"/>
</dbReference>
<gene>
    <name evidence="1" type="ORF">CLF_104023</name>
</gene>
<evidence type="ECO:0000313" key="2">
    <source>
        <dbReference type="Proteomes" id="UP000008909"/>
    </source>
</evidence>
<feature type="non-terminal residue" evidence="1">
    <location>
        <position position="252"/>
    </location>
</feature>
<reference key="2">
    <citation type="submission" date="2011-10" db="EMBL/GenBank/DDBJ databases">
        <title>The genome and transcriptome sequence of Clonorchis sinensis provide insights into the carcinogenic liver fluke.</title>
        <authorList>
            <person name="Wang X."/>
            <person name="Huang Y."/>
            <person name="Chen W."/>
            <person name="Liu H."/>
            <person name="Guo L."/>
            <person name="Chen Y."/>
            <person name="Luo F."/>
            <person name="Zhou W."/>
            <person name="Sun J."/>
            <person name="Mao Q."/>
            <person name="Liang P."/>
            <person name="Zhou C."/>
            <person name="Tian Y."/>
            <person name="Men J."/>
            <person name="Lv X."/>
            <person name="Huang L."/>
            <person name="Zhou J."/>
            <person name="Hu Y."/>
            <person name="Li R."/>
            <person name="Zhang F."/>
            <person name="Lei H."/>
            <person name="Li X."/>
            <person name="Hu X."/>
            <person name="Liang C."/>
            <person name="Xu J."/>
            <person name="Wu Z."/>
            <person name="Yu X."/>
        </authorList>
    </citation>
    <scope>NUCLEOTIDE SEQUENCE</scope>
    <source>
        <strain>Henan</strain>
    </source>
</reference>
<organism evidence="1 2">
    <name type="scientific">Clonorchis sinensis</name>
    <name type="common">Chinese liver fluke</name>
    <dbReference type="NCBI Taxonomy" id="79923"/>
    <lineage>
        <taxon>Eukaryota</taxon>
        <taxon>Metazoa</taxon>
        <taxon>Spiralia</taxon>
        <taxon>Lophotrochozoa</taxon>
        <taxon>Platyhelminthes</taxon>
        <taxon>Trematoda</taxon>
        <taxon>Digenea</taxon>
        <taxon>Opisthorchiida</taxon>
        <taxon>Opisthorchiata</taxon>
        <taxon>Opisthorchiidae</taxon>
        <taxon>Clonorchis</taxon>
    </lineage>
</organism>
<accession>G7YNQ5</accession>
<protein>
    <submittedName>
        <fullName evidence="1">Uncharacterized protein</fullName>
    </submittedName>
</protein>
<dbReference type="AlphaFoldDB" id="G7YNQ5"/>
<name>G7YNQ5_CLOSI</name>
<proteinExistence type="predicted"/>
<dbReference type="Proteomes" id="UP000008909">
    <property type="component" value="Unassembled WGS sequence"/>
</dbReference>
<sequence length="252" mass="28010">MVLLNDAALGTVAIPQGTRSTITTGPIKKTIQLCFVQYPGNRKLRHEKAAFKRIDNGRLTVGFDNQVGDASIFSSEAPYMNIWGESFWVVNVFRICRGIVTNWGQVESRIFGSIKNAREATEVNTQTCGARVAVATLRHLWRQSGVSLSLKGRVHQTTVRSIFVAWLEDFACSSNGLKTSSGVRQSLSQDQSLYGFPSKNPQSETENQVFGYATGILIVPNVSNTRRIFETAYKVTRLVDVYSGCFRTTKKK</sequence>
<reference evidence="1" key="1">
    <citation type="journal article" date="2011" name="Genome Biol.">
        <title>The draft genome of the carcinogenic human liver fluke Clonorchis sinensis.</title>
        <authorList>
            <person name="Wang X."/>
            <person name="Chen W."/>
            <person name="Huang Y."/>
            <person name="Sun J."/>
            <person name="Men J."/>
            <person name="Liu H."/>
            <person name="Luo F."/>
            <person name="Guo L."/>
            <person name="Lv X."/>
            <person name="Deng C."/>
            <person name="Zhou C."/>
            <person name="Fan Y."/>
            <person name="Li X."/>
            <person name="Huang L."/>
            <person name="Hu Y."/>
            <person name="Liang C."/>
            <person name="Hu X."/>
            <person name="Xu J."/>
            <person name="Yu X."/>
        </authorList>
    </citation>
    <scope>NUCLEOTIDE SEQUENCE [LARGE SCALE GENOMIC DNA]</scope>
    <source>
        <strain evidence="1">Henan</strain>
    </source>
</reference>
<evidence type="ECO:0000313" key="1">
    <source>
        <dbReference type="EMBL" id="GAA54586.1"/>
    </source>
</evidence>